<evidence type="ECO:0000313" key="3">
    <source>
        <dbReference type="Proteomes" id="UP001595816"/>
    </source>
</evidence>
<evidence type="ECO:0000259" key="1">
    <source>
        <dbReference type="Pfam" id="PF13400"/>
    </source>
</evidence>
<dbReference type="InterPro" id="IPR028087">
    <property type="entry name" value="Tad_N"/>
</dbReference>
<dbReference type="EMBL" id="JBHSAY010000003">
    <property type="protein sequence ID" value="MFC4129589.1"/>
    <property type="molecule type" value="Genomic_DNA"/>
</dbReference>
<dbReference type="Pfam" id="PF13400">
    <property type="entry name" value="Tad"/>
    <property type="match status" value="1"/>
</dbReference>
<evidence type="ECO:0000313" key="2">
    <source>
        <dbReference type="EMBL" id="MFC4129589.1"/>
    </source>
</evidence>
<dbReference type="NCBIfam" id="TIGR03816">
    <property type="entry name" value="tadE_like_DECH"/>
    <property type="match status" value="1"/>
</dbReference>
<keyword evidence="3" id="KW-1185">Reference proteome</keyword>
<name>A0ABV8LFS7_9ACTN</name>
<dbReference type="Proteomes" id="UP001595816">
    <property type="component" value="Unassembled WGS sequence"/>
</dbReference>
<sequence length="116" mass="11503">MTALGRSRQRDRGSATIWALTVGLVVVLFGVAMAQVGVAITARRSAQVAADLGALAGAARAIEGAASACGRASAYVVANGAELRDCHLDGLDLIVTAAVPTRFGTATAAARAGPVA</sequence>
<accession>A0ABV8LFS7</accession>
<feature type="domain" description="Putative Flp pilus-assembly TadG-like N-terminal" evidence="1">
    <location>
        <begin position="13"/>
        <end position="60"/>
    </location>
</feature>
<reference evidence="3" key="1">
    <citation type="journal article" date="2019" name="Int. J. Syst. Evol. Microbiol.">
        <title>The Global Catalogue of Microorganisms (GCM) 10K type strain sequencing project: providing services to taxonomists for standard genome sequencing and annotation.</title>
        <authorList>
            <consortium name="The Broad Institute Genomics Platform"/>
            <consortium name="The Broad Institute Genome Sequencing Center for Infectious Disease"/>
            <person name="Wu L."/>
            <person name="Ma J."/>
        </authorList>
    </citation>
    <scope>NUCLEOTIDE SEQUENCE [LARGE SCALE GENOMIC DNA]</scope>
    <source>
        <strain evidence="3">CGMCC 4.7289</strain>
    </source>
</reference>
<organism evidence="2 3">
    <name type="scientific">Hamadaea flava</name>
    <dbReference type="NCBI Taxonomy" id="1742688"/>
    <lineage>
        <taxon>Bacteria</taxon>
        <taxon>Bacillati</taxon>
        <taxon>Actinomycetota</taxon>
        <taxon>Actinomycetes</taxon>
        <taxon>Micromonosporales</taxon>
        <taxon>Micromonosporaceae</taxon>
        <taxon>Hamadaea</taxon>
    </lineage>
</organism>
<proteinExistence type="predicted"/>
<dbReference type="RefSeq" id="WP_308197755.1">
    <property type="nucleotide sequence ID" value="NZ_JAMZDZ010000001.1"/>
</dbReference>
<gene>
    <name evidence="2" type="ORF">ACFOZ4_03115</name>
</gene>
<comment type="caution">
    <text evidence="2">The sequence shown here is derived from an EMBL/GenBank/DDBJ whole genome shotgun (WGS) entry which is preliminary data.</text>
</comment>
<protein>
    <submittedName>
        <fullName evidence="2">Rv3654c family TadE-like protein</fullName>
    </submittedName>
</protein>
<dbReference type="InterPro" id="IPR021202">
    <property type="entry name" value="Rv3654c-like"/>
</dbReference>